<sequence>MKKVQTILFFILLLFSCSNPVNESKRKINENIKYFLLPSATLINSTIDFVVYSNPENYWFRGNDRDETQSVVDKLQNLINLAESFEYGDYDMMEAKCNLIEAAKASQTRLINSYNNRATSDYWAYQFLGEFGLLGNRRPDSMPKKLKESIIEMDSIIRARYFVTLSEKVFQLELFAIGNQTISLEQFKEVRTHTLQSVRDTLTTTIQYEDDKLKTGLINNIITAFSNQYPVNESYKYIFDNHEYSGTLLKFMAASNEGHCLYDDIIPGDCNYGYIFVTNNRKVIRRFECFDTDTVEYEIGSFQAGKNEKKCLFKKSYAYLASSMNNEDSTLEEEFINKGIVKEIEDSKIELIPSECSQFPFIIKTAYEVENGNNEIHTDVLKIASLEEYNQFIKDIQSIGILSKLFK</sequence>
<evidence type="ECO:0000313" key="2">
    <source>
        <dbReference type="EMBL" id="CEA16443.1"/>
    </source>
</evidence>
<name>A0A098C207_9BACT</name>
<reference evidence="2 3" key="1">
    <citation type="submission" date="2014-08" db="EMBL/GenBank/DDBJ databases">
        <authorList>
            <person name="Wibberg D."/>
        </authorList>
    </citation>
    <scope>NUCLEOTIDE SEQUENCE [LARGE SCALE GENOMIC DNA]</scope>
    <source>
        <strain evidence="3">ING2-E5B</strain>
    </source>
</reference>
<accession>A0A098C207</accession>
<evidence type="ECO:0008006" key="4">
    <source>
        <dbReference type="Google" id="ProtNLM"/>
    </source>
</evidence>
<keyword evidence="3" id="KW-1185">Reference proteome</keyword>
<dbReference type="EMBL" id="LN515532">
    <property type="protein sequence ID" value="CEA16443.1"/>
    <property type="molecule type" value="Genomic_DNA"/>
</dbReference>
<dbReference type="STRING" id="1562970.ING2E5B_1697"/>
<dbReference type="AlphaFoldDB" id="A0A098C207"/>
<keyword evidence="1" id="KW-0732">Signal</keyword>
<proteinExistence type="predicted"/>
<dbReference type="OrthoDB" id="10001317at2"/>
<dbReference type="PROSITE" id="PS51257">
    <property type="entry name" value="PROKAR_LIPOPROTEIN"/>
    <property type="match status" value="1"/>
</dbReference>
<evidence type="ECO:0000313" key="3">
    <source>
        <dbReference type="Proteomes" id="UP000032417"/>
    </source>
</evidence>
<dbReference type="KEGG" id="pbt:ING2E5B_1697"/>
<feature type="chain" id="PRO_5001938801" description="Secreted protein" evidence="1">
    <location>
        <begin position="24"/>
        <end position="407"/>
    </location>
</feature>
<evidence type="ECO:0000256" key="1">
    <source>
        <dbReference type="SAM" id="SignalP"/>
    </source>
</evidence>
<dbReference type="HOGENOM" id="CLU_675893_0_0_10"/>
<feature type="signal peptide" evidence="1">
    <location>
        <begin position="1"/>
        <end position="23"/>
    </location>
</feature>
<protein>
    <recommendedName>
        <fullName evidence="4">Secreted protein</fullName>
    </recommendedName>
</protein>
<organism evidence="2 3">
    <name type="scientific">Fermentimonas caenicola</name>
    <dbReference type="NCBI Taxonomy" id="1562970"/>
    <lineage>
        <taxon>Bacteria</taxon>
        <taxon>Pseudomonadati</taxon>
        <taxon>Bacteroidota</taxon>
        <taxon>Bacteroidia</taxon>
        <taxon>Bacteroidales</taxon>
        <taxon>Dysgonomonadaceae</taxon>
        <taxon>Fermentimonas</taxon>
    </lineage>
</organism>
<dbReference type="Proteomes" id="UP000032417">
    <property type="component" value="Chromosome 1"/>
</dbReference>
<gene>
    <name evidence="2" type="ORF">ING2E5B_1697</name>
</gene>